<keyword evidence="9" id="KW-1185">Reference proteome</keyword>
<evidence type="ECO:0000256" key="6">
    <source>
        <dbReference type="PIRSR" id="PIRSR006113-1"/>
    </source>
</evidence>
<evidence type="ECO:0000313" key="8">
    <source>
        <dbReference type="EMBL" id="SDC84157.1"/>
    </source>
</evidence>
<evidence type="ECO:0000256" key="5">
    <source>
        <dbReference type="PIRNR" id="PIRNR006113"/>
    </source>
</evidence>
<dbReference type="Pfam" id="PF01242">
    <property type="entry name" value="PTPS"/>
    <property type="match status" value="1"/>
</dbReference>
<feature type="active site" description="Charge relay system" evidence="6">
    <location>
        <position position="67"/>
    </location>
</feature>
<keyword evidence="5" id="KW-0456">Lyase</keyword>
<protein>
    <recommendedName>
        <fullName evidence="3 5">6-carboxy-5,6,7,8-tetrahydropterin synthase</fullName>
        <ecNumber evidence="5">4.-.-.-</ecNumber>
    </recommendedName>
</protein>
<evidence type="ECO:0000256" key="7">
    <source>
        <dbReference type="PIRSR" id="PIRSR006113-2"/>
    </source>
</evidence>
<dbReference type="InterPro" id="IPR038418">
    <property type="entry name" value="6-PTP_synth/QueD_sf"/>
</dbReference>
<dbReference type="EMBL" id="FMYU01000010">
    <property type="protein sequence ID" value="SDC84157.1"/>
    <property type="molecule type" value="Genomic_DNA"/>
</dbReference>
<accession>A0A1G6PXN8</accession>
<dbReference type="PANTHER" id="PTHR12589">
    <property type="entry name" value="PYRUVOYL TETRAHYDROBIOPTERIN SYNTHASE"/>
    <property type="match status" value="1"/>
</dbReference>
<dbReference type="Proteomes" id="UP000199411">
    <property type="component" value="Unassembled WGS sequence"/>
</dbReference>
<feature type="binding site" evidence="7">
    <location>
        <position position="29"/>
    </location>
    <ligand>
        <name>Zn(2+)</name>
        <dbReference type="ChEBI" id="CHEBI:29105"/>
    </ligand>
</feature>
<keyword evidence="5" id="KW-0671">Queuosine biosynthesis</keyword>
<dbReference type="GO" id="GO:0046872">
    <property type="term" value="F:metal ion binding"/>
    <property type="evidence" value="ECO:0007669"/>
    <property type="project" value="UniProtKB-KW"/>
</dbReference>
<feature type="active site" description="Charge relay system" evidence="6">
    <location>
        <position position="110"/>
    </location>
</feature>
<dbReference type="GO" id="GO:0070497">
    <property type="term" value="F:6-carboxytetrahydropterin synthase activity"/>
    <property type="evidence" value="ECO:0007669"/>
    <property type="project" value="UniProtKB-EC"/>
</dbReference>
<dbReference type="AlphaFoldDB" id="A0A1G6PXN8"/>
<dbReference type="UniPathway" id="UPA00391"/>
<gene>
    <name evidence="8" type="ORF">SAMN05660835_01449</name>
</gene>
<evidence type="ECO:0000313" key="9">
    <source>
        <dbReference type="Proteomes" id="UP000199411"/>
    </source>
</evidence>
<dbReference type="Gene3D" id="3.30.479.10">
    <property type="entry name" value="6-pyruvoyl tetrahydropterin synthase/QueD"/>
    <property type="match status" value="1"/>
</dbReference>
<dbReference type="EC" id="4.-.-.-" evidence="5"/>
<reference evidence="9" key="1">
    <citation type="submission" date="2016-10" db="EMBL/GenBank/DDBJ databases">
        <authorList>
            <person name="Varghese N."/>
            <person name="Submissions S."/>
        </authorList>
    </citation>
    <scope>NUCLEOTIDE SEQUENCE [LARGE SCALE GENOMIC DNA]</scope>
    <source>
        <strain evidence="9">DSM 8415</strain>
    </source>
</reference>
<dbReference type="NCBIfam" id="TIGR03367">
    <property type="entry name" value="queuosine_QueD"/>
    <property type="match status" value="1"/>
</dbReference>
<comment type="pathway">
    <text evidence="1 5">Purine metabolism; 7-cyano-7-deazaguanine biosynthesis.</text>
</comment>
<proteinExistence type="inferred from homology"/>
<evidence type="ECO:0000256" key="2">
    <source>
        <dbReference type="ARBA" id="ARBA00008900"/>
    </source>
</evidence>
<keyword evidence="5 7" id="KW-0862">Zinc</keyword>
<name>A0A1G6PXN8_9BACT</name>
<comment type="similarity">
    <text evidence="2 5">Belongs to the PTPS family. QueD subfamily.</text>
</comment>
<sequence length="121" mass="14263">MFEICVESDFCAAHRLNNYRGACENLHGHNFKVEVVVRCKKLNQIYIGIDFKELKKYLKEILSTLDHRYLNEIDYFSKTNPTSEMIAKYIFETLKPHIKDCMLYSVSVYETSTSKVTYTED</sequence>
<keyword evidence="5 7" id="KW-0479">Metal-binding</keyword>
<evidence type="ECO:0000256" key="3">
    <source>
        <dbReference type="ARBA" id="ARBA00018141"/>
    </source>
</evidence>
<dbReference type="InterPro" id="IPR007115">
    <property type="entry name" value="6-PTP_synth/QueD"/>
</dbReference>
<comment type="cofactor">
    <cofactor evidence="5 7">
        <name>Zn(2+)</name>
        <dbReference type="ChEBI" id="CHEBI:29105"/>
    </cofactor>
    <text evidence="5 7">Binds 1 zinc ion per subunit.</text>
</comment>
<organism evidence="8 9">
    <name type="scientific">Desulfurella multipotens</name>
    <dbReference type="NCBI Taxonomy" id="79269"/>
    <lineage>
        <taxon>Bacteria</taxon>
        <taxon>Pseudomonadati</taxon>
        <taxon>Campylobacterota</taxon>
        <taxon>Desulfurellia</taxon>
        <taxon>Desulfurellales</taxon>
        <taxon>Desulfurellaceae</taxon>
        <taxon>Desulfurella</taxon>
    </lineage>
</organism>
<dbReference type="OrthoDB" id="9804698at2"/>
<evidence type="ECO:0000256" key="1">
    <source>
        <dbReference type="ARBA" id="ARBA00005061"/>
    </source>
</evidence>
<evidence type="ECO:0000256" key="4">
    <source>
        <dbReference type="ARBA" id="ARBA00048807"/>
    </source>
</evidence>
<feature type="active site" description="Proton acceptor" evidence="6">
    <location>
        <position position="23"/>
    </location>
</feature>
<feature type="binding site" evidence="7">
    <location>
        <position position="27"/>
    </location>
    <ligand>
        <name>Zn(2+)</name>
        <dbReference type="ChEBI" id="CHEBI:29105"/>
    </ligand>
</feature>
<dbReference type="PIRSF" id="PIRSF006113">
    <property type="entry name" value="PTP_synth"/>
    <property type="match status" value="1"/>
</dbReference>
<dbReference type="PANTHER" id="PTHR12589:SF8">
    <property type="entry name" value="6-CARBOXY-5,6,7,8-TETRAHYDROPTERIN SYNTHASE"/>
    <property type="match status" value="1"/>
</dbReference>
<comment type="catalytic activity">
    <reaction evidence="4 5">
        <text>7,8-dihydroneopterin 3'-triphosphate + H2O = 6-carboxy-5,6,7,8-tetrahydropterin + triphosphate + acetaldehyde + 2 H(+)</text>
        <dbReference type="Rhea" id="RHEA:27966"/>
        <dbReference type="ChEBI" id="CHEBI:15343"/>
        <dbReference type="ChEBI" id="CHEBI:15377"/>
        <dbReference type="ChEBI" id="CHEBI:15378"/>
        <dbReference type="ChEBI" id="CHEBI:18036"/>
        <dbReference type="ChEBI" id="CHEBI:58462"/>
        <dbReference type="ChEBI" id="CHEBI:61032"/>
        <dbReference type="EC" id="4.1.2.50"/>
    </reaction>
</comment>
<dbReference type="GO" id="GO:0008616">
    <property type="term" value="P:tRNA queuosine(34) biosynthetic process"/>
    <property type="evidence" value="ECO:0007669"/>
    <property type="project" value="UniProtKB-KW"/>
</dbReference>
<dbReference type="SUPFAM" id="SSF55620">
    <property type="entry name" value="Tetrahydrobiopterin biosynthesis enzymes-like"/>
    <property type="match status" value="1"/>
</dbReference>
<feature type="binding site" evidence="7">
    <location>
        <position position="14"/>
    </location>
    <ligand>
        <name>Zn(2+)</name>
        <dbReference type="ChEBI" id="CHEBI:29105"/>
    </ligand>
</feature>
<dbReference type="RefSeq" id="WP_092129255.1">
    <property type="nucleotide sequence ID" value="NZ_FMYU01000010.1"/>
</dbReference>